<feature type="compositionally biased region" description="Basic residues" evidence="1">
    <location>
        <begin position="329"/>
        <end position="338"/>
    </location>
</feature>
<sequence>MEVRPPAAQAPAHSTIPALSISPVEVQGQKKPLSARDPAASEEPLARRLTASKSARKEVSPARKHRLQKFSLHKHQDPELTQAMSAIDSAASPPSGTDEHPLRHKASSSAIRDLSGSKERYGSPRFHENLYKPPEQEPVQYKHVQNPTAPVGPLEHDAPFGTTFAPYSDMKPRTRQKRGSVKAAIRKVFGKKNREKAQGPPAVRHEYHRSEPLFYTASSINEEKTTTRPDTRELSFSDKEFTRPNPLASHLPFPMNVNAPQLSSPRNMYSSLTPSPYGRRATLPSLVFSSQEDVVASALGKVGVRIDSTDGQSLTQPAPEQSIGVAVTHNRKTNRRSRSASALKDHARENSLEGALRRSAEIRYWRESLQSTKTRKTDAQDEPSSPKSTPLPQPELPVVSSESTMSPIDSVQANQSSSTGPENQQTQSFDFAQLKPGADSPHSIFDVTKEKTEAAISITPDERIAQLEASMRSMALSMQKLQARNNRQTIILSNPPPGHQRSRDPSTSTVSRSSSTHQTTTAATRLPAPYQSLNPSTSQPATAPTESQQPISSPSQSQNQDHDRVTALYTLLSHERSARKGLEAQLLTLQTEIQQLRSYLSANRTRPCQHVLDGPTTDDHNRGHIHAYPTPSPDQPLFCHGNGDVDPIDRRDHHEDEEDEKDVGHARTRATATRPTAIAATSADSGIRKSHFSFESTEEFDPETASRTSASAIGGPVGGNAATPNRDSGSLYSRREERESREVFETPMERLEMIDFGAVKDDDAASATSVYDHDEDDEDEMF</sequence>
<evidence type="ECO:0000313" key="2">
    <source>
        <dbReference type="EMBL" id="KAF2087407.1"/>
    </source>
</evidence>
<feature type="compositionally biased region" description="Polar residues" evidence="1">
    <location>
        <begin position="400"/>
        <end position="430"/>
    </location>
</feature>
<name>A0A9P4LWU8_9PEZI</name>
<feature type="compositionally biased region" description="Polar residues" evidence="1">
    <location>
        <begin position="309"/>
        <end position="319"/>
    </location>
</feature>
<feature type="compositionally biased region" description="Polar residues" evidence="1">
    <location>
        <begin position="722"/>
        <end position="731"/>
    </location>
</feature>
<evidence type="ECO:0000313" key="3">
    <source>
        <dbReference type="Proteomes" id="UP000799776"/>
    </source>
</evidence>
<feature type="compositionally biased region" description="Low complexity" evidence="1">
    <location>
        <begin position="547"/>
        <end position="559"/>
    </location>
</feature>
<comment type="caution">
    <text evidence="2">The sequence shown here is derived from an EMBL/GenBank/DDBJ whole genome shotgun (WGS) entry which is preliminary data.</text>
</comment>
<dbReference type="Proteomes" id="UP000799776">
    <property type="component" value="Unassembled WGS sequence"/>
</dbReference>
<feature type="region of interest" description="Disordered" evidence="1">
    <location>
        <begin position="367"/>
        <end position="443"/>
    </location>
</feature>
<feature type="compositionally biased region" description="Low complexity" evidence="1">
    <location>
        <begin position="669"/>
        <end position="683"/>
    </location>
</feature>
<feature type="compositionally biased region" description="Basic and acidic residues" evidence="1">
    <location>
        <begin position="343"/>
        <end position="354"/>
    </location>
</feature>
<feature type="compositionally biased region" description="Acidic residues" evidence="1">
    <location>
        <begin position="773"/>
        <end position="782"/>
    </location>
</feature>
<evidence type="ECO:0000256" key="1">
    <source>
        <dbReference type="SAM" id="MobiDB-lite"/>
    </source>
</evidence>
<gene>
    <name evidence="2" type="ORF">K490DRAFT_65795</name>
</gene>
<feature type="region of interest" description="Disordered" evidence="1">
    <location>
        <begin position="756"/>
        <end position="782"/>
    </location>
</feature>
<feature type="compositionally biased region" description="Basic and acidic residues" evidence="1">
    <location>
        <begin position="115"/>
        <end position="130"/>
    </location>
</feature>
<feature type="region of interest" description="Disordered" evidence="1">
    <location>
        <begin position="643"/>
        <end position="742"/>
    </location>
</feature>
<feature type="region of interest" description="Disordered" evidence="1">
    <location>
        <begin position="308"/>
        <end position="354"/>
    </location>
</feature>
<feature type="compositionally biased region" description="Low complexity" evidence="1">
    <location>
        <begin position="505"/>
        <end position="525"/>
    </location>
</feature>
<dbReference type="EMBL" id="ML978720">
    <property type="protein sequence ID" value="KAF2087407.1"/>
    <property type="molecule type" value="Genomic_DNA"/>
</dbReference>
<feature type="compositionally biased region" description="Polar residues" evidence="1">
    <location>
        <begin position="531"/>
        <end position="546"/>
    </location>
</feature>
<organism evidence="2 3">
    <name type="scientific">Saccharata proteae CBS 121410</name>
    <dbReference type="NCBI Taxonomy" id="1314787"/>
    <lineage>
        <taxon>Eukaryota</taxon>
        <taxon>Fungi</taxon>
        <taxon>Dikarya</taxon>
        <taxon>Ascomycota</taxon>
        <taxon>Pezizomycotina</taxon>
        <taxon>Dothideomycetes</taxon>
        <taxon>Dothideomycetes incertae sedis</taxon>
        <taxon>Botryosphaeriales</taxon>
        <taxon>Saccharataceae</taxon>
        <taxon>Saccharata</taxon>
    </lineage>
</organism>
<feature type="compositionally biased region" description="Basic and acidic residues" evidence="1">
    <location>
        <begin position="733"/>
        <end position="742"/>
    </location>
</feature>
<feature type="compositionally biased region" description="Basic residues" evidence="1">
    <location>
        <begin position="173"/>
        <end position="194"/>
    </location>
</feature>
<dbReference type="AlphaFoldDB" id="A0A9P4LWU8"/>
<feature type="compositionally biased region" description="Basic residues" evidence="1">
    <location>
        <begin position="62"/>
        <end position="73"/>
    </location>
</feature>
<feature type="compositionally biased region" description="Basic and acidic residues" evidence="1">
    <location>
        <begin position="221"/>
        <end position="242"/>
    </location>
</feature>
<feature type="region of interest" description="Disordered" evidence="1">
    <location>
        <begin position="490"/>
        <end position="562"/>
    </location>
</feature>
<dbReference type="OrthoDB" id="5428925at2759"/>
<feature type="compositionally biased region" description="Polar residues" evidence="1">
    <location>
        <begin position="258"/>
        <end position="273"/>
    </location>
</feature>
<accession>A0A9P4LWU8</accession>
<protein>
    <submittedName>
        <fullName evidence="2">Uncharacterized protein</fullName>
    </submittedName>
</protein>
<keyword evidence="3" id="KW-1185">Reference proteome</keyword>
<reference evidence="2" key="1">
    <citation type="journal article" date="2020" name="Stud. Mycol.">
        <title>101 Dothideomycetes genomes: a test case for predicting lifestyles and emergence of pathogens.</title>
        <authorList>
            <person name="Haridas S."/>
            <person name="Albert R."/>
            <person name="Binder M."/>
            <person name="Bloem J."/>
            <person name="Labutti K."/>
            <person name="Salamov A."/>
            <person name="Andreopoulos B."/>
            <person name="Baker S."/>
            <person name="Barry K."/>
            <person name="Bills G."/>
            <person name="Bluhm B."/>
            <person name="Cannon C."/>
            <person name="Castanera R."/>
            <person name="Culley D."/>
            <person name="Daum C."/>
            <person name="Ezra D."/>
            <person name="Gonzalez J."/>
            <person name="Henrissat B."/>
            <person name="Kuo A."/>
            <person name="Liang C."/>
            <person name="Lipzen A."/>
            <person name="Lutzoni F."/>
            <person name="Magnuson J."/>
            <person name="Mondo S."/>
            <person name="Nolan M."/>
            <person name="Ohm R."/>
            <person name="Pangilinan J."/>
            <person name="Park H.-J."/>
            <person name="Ramirez L."/>
            <person name="Alfaro M."/>
            <person name="Sun H."/>
            <person name="Tritt A."/>
            <person name="Yoshinaga Y."/>
            <person name="Zwiers L.-H."/>
            <person name="Turgeon B."/>
            <person name="Goodwin S."/>
            <person name="Spatafora J."/>
            <person name="Crous P."/>
            <person name="Grigoriev I."/>
        </authorList>
    </citation>
    <scope>NUCLEOTIDE SEQUENCE</scope>
    <source>
        <strain evidence="2">CBS 121410</strain>
    </source>
</reference>
<proteinExistence type="predicted"/>
<feature type="region of interest" description="Disordered" evidence="1">
    <location>
        <begin position="1"/>
        <end position="273"/>
    </location>
</feature>